<dbReference type="EMBL" id="FOIB01000002">
    <property type="protein sequence ID" value="SET39647.1"/>
    <property type="molecule type" value="Genomic_DNA"/>
</dbReference>
<dbReference type="AlphaFoldDB" id="A0A511T9Z8"/>
<organism evidence="1 4">
    <name type="scientific">Myxococcus fulvus</name>
    <dbReference type="NCBI Taxonomy" id="33"/>
    <lineage>
        <taxon>Bacteria</taxon>
        <taxon>Pseudomonadati</taxon>
        <taxon>Myxococcota</taxon>
        <taxon>Myxococcia</taxon>
        <taxon>Myxococcales</taxon>
        <taxon>Cystobacterineae</taxon>
        <taxon>Myxococcaceae</taxon>
        <taxon>Myxococcus</taxon>
    </lineage>
</organism>
<dbReference type="RefSeq" id="WP_074950334.1">
    <property type="nucleotide sequence ID" value="NZ_BJXR01000043.1"/>
</dbReference>
<evidence type="ECO:0000313" key="2">
    <source>
        <dbReference type="EMBL" id="SET39647.1"/>
    </source>
</evidence>
<evidence type="ECO:0000313" key="1">
    <source>
        <dbReference type="EMBL" id="GEN11014.1"/>
    </source>
</evidence>
<comment type="caution">
    <text evidence="1">The sequence shown here is derived from an EMBL/GenBank/DDBJ whole genome shotgun (WGS) entry which is preliminary data.</text>
</comment>
<evidence type="ECO:0000313" key="3">
    <source>
        <dbReference type="Proteomes" id="UP000183760"/>
    </source>
</evidence>
<keyword evidence="3" id="KW-1185">Reference proteome</keyword>
<protein>
    <recommendedName>
        <fullName evidence="5">Gamma-glutamylcyclotransferase</fullName>
    </recommendedName>
</protein>
<sequence length="186" mass="19514">MSAATPSPRSWFAYSVDLSPVTARERLPGLPALPALPDGELVEALDVDLVYDVPSPAWGGKVARLVDAPGKKLPGVLRRLSLEAWDAVSRLESLIAEASTSRPVKVRTATGALLSAHAFTPPPRATPAPQGPISEAFLVTLALAAERAGLAADYVERLQAEAQIVGTLQQAKADARTVQAPQGKKP</sequence>
<dbReference type="STRING" id="1334629.MFUL124B02_31970"/>
<accession>A0A511T9Z8</accession>
<dbReference type="EMBL" id="BJXR01000043">
    <property type="protein sequence ID" value="GEN11014.1"/>
    <property type="molecule type" value="Genomic_DNA"/>
</dbReference>
<reference evidence="2 3" key="1">
    <citation type="submission" date="2016-10" db="EMBL/GenBank/DDBJ databases">
        <authorList>
            <person name="Varghese N."/>
            <person name="Submissions S."/>
        </authorList>
    </citation>
    <scope>NUCLEOTIDE SEQUENCE [LARGE SCALE GENOMIC DNA]</scope>
    <source>
        <strain evidence="2 3">DSM 16525</strain>
    </source>
</reference>
<proteinExistence type="predicted"/>
<gene>
    <name evidence="1" type="ORF">MFU01_60510</name>
    <name evidence="2" type="ORF">SAMN05443572_102133</name>
</gene>
<evidence type="ECO:0008006" key="5">
    <source>
        <dbReference type="Google" id="ProtNLM"/>
    </source>
</evidence>
<name>A0A511T9Z8_MYXFU</name>
<dbReference type="Proteomes" id="UP000183760">
    <property type="component" value="Unassembled WGS sequence"/>
</dbReference>
<reference evidence="1 4" key="2">
    <citation type="submission" date="2019-07" db="EMBL/GenBank/DDBJ databases">
        <title>Whole genome shotgun sequence of Myxococcus fulvus NBRC 100333.</title>
        <authorList>
            <person name="Hosoyama A."/>
            <person name="Uohara A."/>
            <person name="Ohji S."/>
            <person name="Ichikawa N."/>
        </authorList>
    </citation>
    <scope>NUCLEOTIDE SEQUENCE [LARGE SCALE GENOMIC DNA]</scope>
    <source>
        <strain evidence="1 4">NBRC 100333</strain>
    </source>
</reference>
<dbReference type="OrthoDB" id="5292660at2"/>
<dbReference type="Gene3D" id="3.10.490.10">
    <property type="entry name" value="Gamma-glutamyl cyclotransferase-like"/>
    <property type="match status" value="1"/>
</dbReference>
<evidence type="ECO:0000313" key="4">
    <source>
        <dbReference type="Proteomes" id="UP000321514"/>
    </source>
</evidence>
<dbReference type="Proteomes" id="UP000321514">
    <property type="component" value="Unassembled WGS sequence"/>
</dbReference>